<dbReference type="OrthoDB" id="1924787at2759"/>
<evidence type="ECO:0000256" key="1">
    <source>
        <dbReference type="ARBA" id="ARBA00004323"/>
    </source>
</evidence>
<dbReference type="EMBL" id="FO082277">
    <property type="protein sequence ID" value="CCO15190.1"/>
    <property type="molecule type" value="Genomic_DNA"/>
</dbReference>
<protein>
    <recommendedName>
        <fullName evidence="5">Exostosin GT47 domain-containing protein</fullName>
    </recommendedName>
</protein>
<feature type="compositionally biased region" description="Acidic residues" evidence="4">
    <location>
        <begin position="153"/>
        <end position="165"/>
    </location>
</feature>
<comment type="subcellular location">
    <subcellularLocation>
        <location evidence="1">Golgi apparatus membrane</location>
        <topology evidence="1">Single-pass type II membrane protein</topology>
    </subcellularLocation>
</comment>
<dbReference type="KEGG" id="bpg:Bathy02g03180"/>
<dbReference type="STRING" id="41875.K8ERY6"/>
<dbReference type="InterPro" id="IPR040911">
    <property type="entry name" value="Exostosin_GT47"/>
</dbReference>
<dbReference type="PANTHER" id="PTHR11062">
    <property type="entry name" value="EXOSTOSIN HEPARAN SULFATE GLYCOSYLTRANSFERASE -RELATED"/>
    <property type="match status" value="1"/>
</dbReference>
<keyword evidence="7" id="KW-1185">Reference proteome</keyword>
<dbReference type="AlphaFoldDB" id="K8ERY6"/>
<evidence type="ECO:0000313" key="7">
    <source>
        <dbReference type="Proteomes" id="UP000198341"/>
    </source>
</evidence>
<dbReference type="RefSeq" id="XP_007514950.1">
    <property type="nucleotide sequence ID" value="XM_007514888.1"/>
</dbReference>
<feature type="compositionally biased region" description="Acidic residues" evidence="4">
    <location>
        <begin position="1058"/>
        <end position="1076"/>
    </location>
</feature>
<feature type="compositionally biased region" description="Low complexity" evidence="4">
    <location>
        <begin position="140"/>
        <end position="149"/>
    </location>
</feature>
<feature type="region of interest" description="Disordered" evidence="4">
    <location>
        <begin position="140"/>
        <end position="268"/>
    </location>
</feature>
<evidence type="ECO:0000256" key="3">
    <source>
        <dbReference type="ARBA" id="ARBA00023034"/>
    </source>
</evidence>
<dbReference type="Pfam" id="PF03016">
    <property type="entry name" value="Exostosin_GT47"/>
    <property type="match status" value="1"/>
</dbReference>
<feature type="compositionally biased region" description="Basic and acidic residues" evidence="4">
    <location>
        <begin position="704"/>
        <end position="733"/>
    </location>
</feature>
<evidence type="ECO:0000313" key="6">
    <source>
        <dbReference type="EMBL" id="CCO15190.1"/>
    </source>
</evidence>
<feature type="compositionally biased region" description="Basic and acidic residues" evidence="4">
    <location>
        <begin position="792"/>
        <end position="834"/>
    </location>
</feature>
<dbReference type="InterPro" id="IPR004263">
    <property type="entry name" value="Exostosin"/>
</dbReference>
<sequence>MEHHESATLMTANDDERVALLLKSGSKRMMTPVSSSFTQKRTAAPTMKAVSIACFVCFCAFAFVSRNHPLKTYLENRLIVQTLGVKPSDVASSSSCENIVERETQAMTFYATDLFGWSPFVETRLDASYKRRSLKYSLSRSSASAAESSEPSEKEEEEEDDEDEMVAIASPTEIENEVGGTDTSEDERGERQQQQLVVTGSEEEEEVEGEKAATTTATTTDEDNNDAPDDDESTAKTTSENEEDGESSVGRKEVREYENEDEESTEKAAAEKLVNAKELLFVPPDKTPYRYAFIDWLKPALQDDPRIANHINDADMVLFTDSFADANPYMAKFLHENDVEDEESRAKWWSEQKDNSKVLAQNLFSRMSKEKDQASRAVAFSNFLFPSERFILREKDEIGVPEYAQVGSDAVVGDNKKNSNVFIAVTDVSPAHIWEKAYKTNGIAMLVPFTANSDIARASLKLKNIFFYERERPEMFYTGDLEFLHDTMQAPMKNLISAEGQNIHLGKSKSLNSDNDVKDYAEGSLRSSFCWIPRSYDKARFETSTRVIDSIAAGCIPVVVVDSIAESLPFKWAVDYKSFMLQVPENIFVENPLEVAEAVSKISSNALQAMRSKMLNARAKLVWNDRNDAGDACDKDTGRCSLAPKLFLDEILYRVKQNNAEIQSAMCDRRTDGDGSSDWVDGGVWTGEKLCAPWLAKTGLCKASKKDSEREEREESASSKEEDGGETAAEKAVDATTNEETDEKAKAPESGGEEQVDEKEEKEEEEEEEEEAGSSNSFDINEELEAAISGKSRAEKMEEIEAEQKAASEKENLKKARKESERKQIEEALKRQEDGNYELEEEKSIKKEDLKEEIEEQPETAEEKMDTSAMESSIEDEIAATVQPEAKISTPSNDSIASEGEEEEAGSDVKKESDDEQEAREEEERNTSAMESEMESNIEDEIAATVQPSAVITSAAAEESSEEEKETGGEEEQQKEKTPEEEAQDLAEDFASASDSGQDSKSFGEDLYNKLMGGNSIKSATTDDSTTSSSPTSSASTEDNTGIDLDQFETSSKKASDVEDGDPDGDDDASRDDAEDGWSSSLDNESY</sequence>
<dbReference type="GO" id="GO:0000139">
    <property type="term" value="C:Golgi membrane"/>
    <property type="evidence" value="ECO:0007669"/>
    <property type="project" value="UniProtKB-SubCell"/>
</dbReference>
<organism evidence="6 7">
    <name type="scientific">Bathycoccus prasinos</name>
    <dbReference type="NCBI Taxonomy" id="41875"/>
    <lineage>
        <taxon>Eukaryota</taxon>
        <taxon>Viridiplantae</taxon>
        <taxon>Chlorophyta</taxon>
        <taxon>Mamiellophyceae</taxon>
        <taxon>Mamiellales</taxon>
        <taxon>Bathycoccaceae</taxon>
        <taxon>Bathycoccus</taxon>
    </lineage>
</organism>
<evidence type="ECO:0000259" key="5">
    <source>
        <dbReference type="Pfam" id="PF03016"/>
    </source>
</evidence>
<gene>
    <name evidence="6" type="ORF">Bathy02g03180</name>
</gene>
<dbReference type="GO" id="GO:0016757">
    <property type="term" value="F:glycosyltransferase activity"/>
    <property type="evidence" value="ECO:0007669"/>
    <property type="project" value="InterPro"/>
</dbReference>
<feature type="compositionally biased region" description="Acidic residues" evidence="4">
    <location>
        <begin position="220"/>
        <end position="232"/>
    </location>
</feature>
<feature type="compositionally biased region" description="Acidic residues" evidence="4">
    <location>
        <begin position="751"/>
        <end position="772"/>
    </location>
</feature>
<feature type="domain" description="Exostosin GT47" evidence="5">
    <location>
        <begin position="506"/>
        <end position="590"/>
    </location>
</feature>
<evidence type="ECO:0000256" key="4">
    <source>
        <dbReference type="SAM" id="MobiDB-lite"/>
    </source>
</evidence>
<name>K8ERY6_9CHLO</name>
<reference evidence="6 7" key="1">
    <citation type="submission" date="2011-10" db="EMBL/GenBank/DDBJ databases">
        <authorList>
            <person name="Genoscope - CEA"/>
        </authorList>
    </citation>
    <scope>NUCLEOTIDE SEQUENCE [LARGE SCALE GENOMIC DNA]</scope>
    <source>
        <strain evidence="6 7">RCC 1105</strain>
    </source>
</reference>
<accession>K8ERY6</accession>
<keyword evidence="3" id="KW-0333">Golgi apparatus</keyword>
<evidence type="ECO:0000256" key="2">
    <source>
        <dbReference type="ARBA" id="ARBA00010271"/>
    </source>
</evidence>
<comment type="similarity">
    <text evidence="2">Belongs to the glycosyltransferase 47 family.</text>
</comment>
<proteinExistence type="inferred from homology"/>
<feature type="region of interest" description="Disordered" evidence="4">
    <location>
        <begin position="702"/>
        <end position="1087"/>
    </location>
</feature>
<feature type="compositionally biased region" description="Acidic residues" evidence="4">
    <location>
        <begin position="851"/>
        <end position="860"/>
    </location>
</feature>
<feature type="compositionally biased region" description="Acidic residues" evidence="4">
    <location>
        <begin position="932"/>
        <end position="942"/>
    </location>
</feature>
<dbReference type="Proteomes" id="UP000198341">
    <property type="component" value="Chromosome 2"/>
</dbReference>
<dbReference type="GeneID" id="19017431"/>
<feature type="compositionally biased region" description="Basic and acidic residues" evidence="4">
    <location>
        <begin position="966"/>
        <end position="980"/>
    </location>
</feature>
<feature type="compositionally biased region" description="Polar residues" evidence="4">
    <location>
        <begin position="1078"/>
        <end position="1087"/>
    </location>
</feature>
<feature type="compositionally biased region" description="Low complexity" evidence="4">
    <location>
        <begin position="1019"/>
        <end position="1037"/>
    </location>
</feature>
<dbReference type="PANTHER" id="PTHR11062:SF281">
    <property type="entry name" value="EXOSTOSIN-LIKE 2"/>
    <property type="match status" value="1"/>
</dbReference>